<reference evidence="2" key="1">
    <citation type="submission" date="2021-04" db="EMBL/GenBank/DDBJ databases">
        <title>The complete genome sequence of Caulobacter sp. S6.</title>
        <authorList>
            <person name="Tang Y."/>
            <person name="Ouyang W."/>
            <person name="Liu Q."/>
            <person name="Huang B."/>
            <person name="Guo Z."/>
            <person name="Lei P."/>
        </authorList>
    </citation>
    <scope>NUCLEOTIDE SEQUENCE</scope>
    <source>
        <strain evidence="2">S6</strain>
    </source>
</reference>
<evidence type="ECO:0000256" key="1">
    <source>
        <dbReference type="SAM" id="MobiDB-lite"/>
    </source>
</evidence>
<dbReference type="AlphaFoldDB" id="A0A975IW03"/>
<dbReference type="Proteomes" id="UP000676409">
    <property type="component" value="Chromosome"/>
</dbReference>
<dbReference type="KEGG" id="caul:KCG34_04215"/>
<sequence>MVKADIRSGAGAGPKEASSSARSIQPPGASPAAIAVSLTRTTVRFDRGARRIAARRDRPLGRNARVSKVGVVPPLNTNQSPKAKPTRLAGENQEAADIASDAMTGDNYIITDDWK</sequence>
<gene>
    <name evidence="2" type="ORF">KCG34_04215</name>
</gene>
<dbReference type="EMBL" id="CP073078">
    <property type="protein sequence ID" value="QUD89099.1"/>
    <property type="molecule type" value="Genomic_DNA"/>
</dbReference>
<feature type="region of interest" description="Disordered" evidence="1">
    <location>
        <begin position="54"/>
        <end position="89"/>
    </location>
</feature>
<name>A0A975IW03_9CAUL</name>
<dbReference type="RefSeq" id="WP_211939149.1">
    <property type="nucleotide sequence ID" value="NZ_CP073078.1"/>
</dbReference>
<feature type="region of interest" description="Disordered" evidence="1">
    <location>
        <begin position="1"/>
        <end position="35"/>
    </location>
</feature>
<accession>A0A975IW03</accession>
<organism evidence="2 3">
    <name type="scientific">Phenylobacterium montanum</name>
    <dbReference type="NCBI Taxonomy" id="2823693"/>
    <lineage>
        <taxon>Bacteria</taxon>
        <taxon>Pseudomonadati</taxon>
        <taxon>Pseudomonadota</taxon>
        <taxon>Alphaproteobacteria</taxon>
        <taxon>Caulobacterales</taxon>
        <taxon>Caulobacteraceae</taxon>
        <taxon>Phenylobacterium</taxon>
    </lineage>
</organism>
<protein>
    <submittedName>
        <fullName evidence="2">Uncharacterized protein</fullName>
    </submittedName>
</protein>
<keyword evidence="3" id="KW-1185">Reference proteome</keyword>
<proteinExistence type="predicted"/>
<evidence type="ECO:0000313" key="2">
    <source>
        <dbReference type="EMBL" id="QUD89099.1"/>
    </source>
</evidence>
<evidence type="ECO:0000313" key="3">
    <source>
        <dbReference type="Proteomes" id="UP000676409"/>
    </source>
</evidence>